<dbReference type="Gene3D" id="3.20.20.100">
    <property type="entry name" value="NADP-dependent oxidoreductase domain"/>
    <property type="match status" value="1"/>
</dbReference>
<keyword evidence="3" id="KW-1185">Reference proteome</keyword>
<dbReference type="InterPro" id="IPR020471">
    <property type="entry name" value="AKR"/>
</dbReference>
<protein>
    <submittedName>
        <fullName evidence="2">Aldo/keto reductase</fullName>
    </submittedName>
</protein>
<dbReference type="InterPro" id="IPR023210">
    <property type="entry name" value="NADP_OxRdtase_dom"/>
</dbReference>
<dbReference type="Proteomes" id="UP001223520">
    <property type="component" value="Chromosome"/>
</dbReference>
<dbReference type="SUPFAM" id="SSF51430">
    <property type="entry name" value="NAD(P)-linked oxidoreductase"/>
    <property type="match status" value="1"/>
</dbReference>
<name>A0AAJ6NY57_9CYAN</name>
<organism evidence="2 3">
    <name type="scientific">Halotia branconii CENA392</name>
    <dbReference type="NCBI Taxonomy" id="1539056"/>
    <lineage>
        <taxon>Bacteria</taxon>
        <taxon>Bacillati</taxon>
        <taxon>Cyanobacteriota</taxon>
        <taxon>Cyanophyceae</taxon>
        <taxon>Nostocales</taxon>
        <taxon>Nodulariaceae</taxon>
        <taxon>Halotia</taxon>
    </lineage>
</organism>
<dbReference type="Pfam" id="PF00248">
    <property type="entry name" value="Aldo_ket_red"/>
    <property type="match status" value="1"/>
</dbReference>
<evidence type="ECO:0000313" key="3">
    <source>
        <dbReference type="Proteomes" id="UP001223520"/>
    </source>
</evidence>
<gene>
    <name evidence="2" type="ORF">QI031_25735</name>
</gene>
<dbReference type="RefSeq" id="WP_281486122.1">
    <property type="nucleotide sequence ID" value="NZ_CP124543.1"/>
</dbReference>
<dbReference type="InterPro" id="IPR053135">
    <property type="entry name" value="AKR2_Oxidoreductase"/>
</dbReference>
<sequence>MQYRRFGRTELPLPVFSCGGMRYAYTEDKELNIEQIPKENQRNLEATIHRALEVGINHIETARLYGTSEMQLGEVLPKLSREKIIVQTKVCPTSDADEFCRLFDKSLALLKLDYIDLLTIHGINYESQFTDTMRPNGCLDVARQLQAEGKVKFIGFSTHAPTDLIIKTINTNQFDYVNLHWYYINQFNWTAIEAATRHDMGVFIISPSDKGGMLYKPPQKLLDLCYPLSPMAFNDLFCLSHPQVHTLSLGASKPSDFDEHLQVIELLDNADEILLPILTRLETAAIASLGKDWYSTWYIGLPHYSQTPGEINIPVILWLRNLAIAFDMWEYATRRYNHLNNADPWFPGKTAERIREFNLSNCLCHSPHADKIPALLEDAHSLLFQASPSRKNLTTKHENLSSLAPSPYFSS</sequence>
<dbReference type="PANTHER" id="PTHR43312:SF2">
    <property type="entry name" value="OXIDOREDUCTASE"/>
    <property type="match status" value="1"/>
</dbReference>
<dbReference type="GO" id="GO:0016491">
    <property type="term" value="F:oxidoreductase activity"/>
    <property type="evidence" value="ECO:0007669"/>
    <property type="project" value="InterPro"/>
</dbReference>
<dbReference type="PANTHER" id="PTHR43312">
    <property type="entry name" value="D-THREO-ALDOSE 1-DEHYDROGENASE"/>
    <property type="match status" value="1"/>
</dbReference>
<evidence type="ECO:0000313" key="2">
    <source>
        <dbReference type="EMBL" id="WGV28915.1"/>
    </source>
</evidence>
<dbReference type="KEGG" id="hbq:QI031_25735"/>
<dbReference type="EMBL" id="CP124543">
    <property type="protein sequence ID" value="WGV28915.1"/>
    <property type="molecule type" value="Genomic_DNA"/>
</dbReference>
<proteinExistence type="predicted"/>
<accession>A0AAJ6NY57</accession>
<dbReference type="PRINTS" id="PR00069">
    <property type="entry name" value="ALDKETRDTASE"/>
</dbReference>
<reference evidence="2 3" key="1">
    <citation type="journal article" date="2023" name="Limnol Oceanogr Lett">
        <title>Environmental adaptations by the intertidal Antarctic cyanobacterium Halotia branconii CENA392 as revealed using long-read genome sequencing.</title>
        <authorList>
            <person name="Dextro R.B."/>
            <person name="Delbaje E."/>
            <person name="Freitas P.N.N."/>
            <person name="Geraldes V."/>
            <person name="Pinto E."/>
            <person name="Long P.F."/>
            <person name="Fiore M.F."/>
        </authorList>
    </citation>
    <scope>NUCLEOTIDE SEQUENCE [LARGE SCALE GENOMIC DNA]</scope>
    <source>
        <strain evidence="2 3">CENA392</strain>
    </source>
</reference>
<evidence type="ECO:0000259" key="1">
    <source>
        <dbReference type="Pfam" id="PF00248"/>
    </source>
</evidence>
<dbReference type="InterPro" id="IPR036812">
    <property type="entry name" value="NAD(P)_OxRdtase_dom_sf"/>
</dbReference>
<dbReference type="CDD" id="cd19096">
    <property type="entry name" value="AKR_Fe-S_oxidoreductase"/>
    <property type="match status" value="1"/>
</dbReference>
<feature type="domain" description="NADP-dependent oxidoreductase" evidence="1">
    <location>
        <begin position="41"/>
        <end position="160"/>
    </location>
</feature>
<dbReference type="AlphaFoldDB" id="A0AAJ6NY57"/>
<dbReference type="FunFam" id="3.20.20.100:FF:000070">
    <property type="entry name" value="Aldo/keto reductase"/>
    <property type="match status" value="1"/>
</dbReference>